<evidence type="ECO:0000313" key="3">
    <source>
        <dbReference type="EMBL" id="TVU02131.1"/>
    </source>
</evidence>
<feature type="compositionally biased region" description="Low complexity" evidence="1">
    <location>
        <begin position="22"/>
        <end position="32"/>
    </location>
</feature>
<proteinExistence type="predicted"/>
<keyword evidence="2" id="KW-0472">Membrane</keyword>
<accession>A0A5J9SSX7</accession>
<organism evidence="3 4">
    <name type="scientific">Eragrostis curvula</name>
    <name type="common">weeping love grass</name>
    <dbReference type="NCBI Taxonomy" id="38414"/>
    <lineage>
        <taxon>Eukaryota</taxon>
        <taxon>Viridiplantae</taxon>
        <taxon>Streptophyta</taxon>
        <taxon>Embryophyta</taxon>
        <taxon>Tracheophyta</taxon>
        <taxon>Spermatophyta</taxon>
        <taxon>Magnoliopsida</taxon>
        <taxon>Liliopsida</taxon>
        <taxon>Poales</taxon>
        <taxon>Poaceae</taxon>
        <taxon>PACMAD clade</taxon>
        <taxon>Chloridoideae</taxon>
        <taxon>Eragrostideae</taxon>
        <taxon>Eragrostidinae</taxon>
        <taxon>Eragrostis</taxon>
    </lineage>
</organism>
<dbReference type="Proteomes" id="UP000324897">
    <property type="component" value="Unassembled WGS sequence"/>
</dbReference>
<feature type="region of interest" description="Disordered" evidence="1">
    <location>
        <begin position="1"/>
        <end position="33"/>
    </location>
</feature>
<dbReference type="AlphaFoldDB" id="A0A5J9SSX7"/>
<reference evidence="3 4" key="1">
    <citation type="journal article" date="2019" name="Sci. Rep.">
        <title>A high-quality genome of Eragrostis curvula grass provides insights into Poaceae evolution and supports new strategies to enhance forage quality.</title>
        <authorList>
            <person name="Carballo J."/>
            <person name="Santos B.A.C.M."/>
            <person name="Zappacosta D."/>
            <person name="Garbus I."/>
            <person name="Selva J.P."/>
            <person name="Gallo C.A."/>
            <person name="Diaz A."/>
            <person name="Albertini E."/>
            <person name="Caccamo M."/>
            <person name="Echenique V."/>
        </authorList>
    </citation>
    <scope>NUCLEOTIDE SEQUENCE [LARGE SCALE GENOMIC DNA]</scope>
    <source>
        <strain evidence="4">cv. Victoria</strain>
        <tissue evidence="3">Leaf</tissue>
    </source>
</reference>
<feature type="region of interest" description="Disordered" evidence="1">
    <location>
        <begin position="138"/>
        <end position="165"/>
    </location>
</feature>
<comment type="caution">
    <text evidence="3">The sequence shown here is derived from an EMBL/GenBank/DDBJ whole genome shotgun (WGS) entry which is preliminary data.</text>
</comment>
<dbReference type="EMBL" id="RWGY01000360">
    <property type="protein sequence ID" value="TVU02131.1"/>
    <property type="molecule type" value="Genomic_DNA"/>
</dbReference>
<keyword evidence="2" id="KW-1133">Transmembrane helix</keyword>
<dbReference type="Gramene" id="TVU02131">
    <property type="protein sequence ID" value="TVU02131"/>
    <property type="gene ID" value="EJB05_52398"/>
</dbReference>
<evidence type="ECO:0000256" key="1">
    <source>
        <dbReference type="SAM" id="MobiDB-lite"/>
    </source>
</evidence>
<feature type="compositionally biased region" description="Basic and acidic residues" evidence="1">
    <location>
        <begin position="153"/>
        <end position="165"/>
    </location>
</feature>
<feature type="non-terminal residue" evidence="3">
    <location>
        <position position="1"/>
    </location>
</feature>
<protein>
    <submittedName>
        <fullName evidence="3">Uncharacterized protein</fullName>
    </submittedName>
</protein>
<name>A0A5J9SSX7_9POAL</name>
<keyword evidence="4" id="KW-1185">Reference proteome</keyword>
<evidence type="ECO:0000313" key="4">
    <source>
        <dbReference type="Proteomes" id="UP000324897"/>
    </source>
</evidence>
<evidence type="ECO:0000256" key="2">
    <source>
        <dbReference type="SAM" id="Phobius"/>
    </source>
</evidence>
<keyword evidence="2" id="KW-0812">Transmembrane</keyword>
<sequence length="165" mass="18178">MRSDGGMRMSSLEASAPPLRNPIPISSMHPPSSYRPRCPTWMPASMELREEKWKRIREGRKSGHEIQTGVSFASAMYSYYMVVLGPLLCLSMGLHIAIRVVPDAGGFGGRVAAVMFSKVSLLGARLLREARPETRAASHSRHILFSTATSSGDQDKSSQEKDDKK</sequence>
<feature type="transmembrane region" description="Helical" evidence="2">
    <location>
        <begin position="79"/>
        <end position="101"/>
    </location>
</feature>
<gene>
    <name evidence="3" type="ORF">EJB05_52398</name>
</gene>